<evidence type="ECO:0000313" key="6">
    <source>
        <dbReference type="EMBL" id="GLK09341.1"/>
    </source>
</evidence>
<dbReference type="Proteomes" id="UP001143474">
    <property type="component" value="Unassembled WGS sequence"/>
</dbReference>
<dbReference type="Gene3D" id="1.10.1200.10">
    <property type="entry name" value="ACP-like"/>
    <property type="match status" value="1"/>
</dbReference>
<dbReference type="Gene3D" id="3.30.300.30">
    <property type="match status" value="1"/>
</dbReference>
<dbReference type="GO" id="GO:0044550">
    <property type="term" value="P:secondary metabolite biosynthetic process"/>
    <property type="evidence" value="ECO:0007669"/>
    <property type="project" value="TreeGrafter"/>
</dbReference>
<dbReference type="RefSeq" id="WP_271217785.1">
    <property type="nucleotide sequence ID" value="NZ_BAAAVD010000004.1"/>
</dbReference>
<organism evidence="6 7">
    <name type="scientific">Streptosporangium carneum</name>
    <dbReference type="NCBI Taxonomy" id="47481"/>
    <lineage>
        <taxon>Bacteria</taxon>
        <taxon>Bacillati</taxon>
        <taxon>Actinomycetota</taxon>
        <taxon>Actinomycetes</taxon>
        <taxon>Streptosporangiales</taxon>
        <taxon>Streptosporangiaceae</taxon>
        <taxon>Streptosporangium</taxon>
    </lineage>
</organism>
<comment type="cofactor">
    <cofactor evidence="1">
        <name>pantetheine 4'-phosphate</name>
        <dbReference type="ChEBI" id="CHEBI:47942"/>
    </cofactor>
</comment>
<evidence type="ECO:0000313" key="7">
    <source>
        <dbReference type="Proteomes" id="UP001143474"/>
    </source>
</evidence>
<dbReference type="GO" id="GO:0005737">
    <property type="term" value="C:cytoplasm"/>
    <property type="evidence" value="ECO:0007669"/>
    <property type="project" value="TreeGrafter"/>
</dbReference>
<dbReference type="GO" id="GO:0043041">
    <property type="term" value="P:amino acid activation for nonribosomal peptide biosynthetic process"/>
    <property type="evidence" value="ECO:0007669"/>
    <property type="project" value="TreeGrafter"/>
</dbReference>
<dbReference type="SMART" id="SM00823">
    <property type="entry name" value="PKS_PP"/>
    <property type="match status" value="1"/>
</dbReference>
<dbReference type="EMBL" id="BSEV01000004">
    <property type="protein sequence ID" value="GLK09341.1"/>
    <property type="molecule type" value="Genomic_DNA"/>
</dbReference>
<gene>
    <name evidence="6" type="ORF">GCM10017600_27470</name>
</gene>
<dbReference type="Gene3D" id="3.40.50.12780">
    <property type="entry name" value="N-terminal domain of ligase-like"/>
    <property type="match status" value="1"/>
</dbReference>
<dbReference type="PANTHER" id="PTHR45527">
    <property type="entry name" value="NONRIBOSOMAL PEPTIDE SYNTHETASE"/>
    <property type="match status" value="1"/>
</dbReference>
<dbReference type="PROSITE" id="PS00012">
    <property type="entry name" value="PHOSPHOPANTETHEINE"/>
    <property type="match status" value="1"/>
</dbReference>
<keyword evidence="3" id="KW-0597">Phosphoprotein</keyword>
<dbReference type="InterPro" id="IPR020845">
    <property type="entry name" value="AMP-binding_CS"/>
</dbReference>
<dbReference type="SUPFAM" id="SSF47336">
    <property type="entry name" value="ACP-like"/>
    <property type="match status" value="1"/>
</dbReference>
<protein>
    <recommendedName>
        <fullName evidence="5">Carrier domain-containing protein</fullName>
    </recommendedName>
</protein>
<evidence type="ECO:0000256" key="1">
    <source>
        <dbReference type="ARBA" id="ARBA00001957"/>
    </source>
</evidence>
<dbReference type="NCBIfam" id="TIGR01733">
    <property type="entry name" value="AA-adenyl-dom"/>
    <property type="match status" value="1"/>
</dbReference>
<dbReference type="InterPro" id="IPR042099">
    <property type="entry name" value="ANL_N_sf"/>
</dbReference>
<evidence type="ECO:0000256" key="3">
    <source>
        <dbReference type="ARBA" id="ARBA00022553"/>
    </source>
</evidence>
<comment type="caution">
    <text evidence="6">The sequence shown here is derived from an EMBL/GenBank/DDBJ whole genome shotgun (WGS) entry which is preliminary data.</text>
</comment>
<dbReference type="AlphaFoldDB" id="A0A9W6MCN3"/>
<dbReference type="Pfam" id="PF00550">
    <property type="entry name" value="PP-binding"/>
    <property type="match status" value="1"/>
</dbReference>
<dbReference type="InterPro" id="IPR010071">
    <property type="entry name" value="AA_adenyl_dom"/>
</dbReference>
<dbReference type="InterPro" id="IPR000873">
    <property type="entry name" value="AMP-dep_synth/lig_dom"/>
</dbReference>
<dbReference type="InterPro" id="IPR045851">
    <property type="entry name" value="AMP-bd_C_sf"/>
</dbReference>
<dbReference type="PROSITE" id="PS00455">
    <property type="entry name" value="AMP_BINDING"/>
    <property type="match status" value="1"/>
</dbReference>
<dbReference type="InterPro" id="IPR009081">
    <property type="entry name" value="PP-bd_ACP"/>
</dbReference>
<dbReference type="PROSITE" id="PS50075">
    <property type="entry name" value="CARRIER"/>
    <property type="match status" value="1"/>
</dbReference>
<dbReference type="GO" id="GO:0031177">
    <property type="term" value="F:phosphopantetheine binding"/>
    <property type="evidence" value="ECO:0007669"/>
    <property type="project" value="InterPro"/>
</dbReference>
<sequence length="583" mass="61997">MTTNLVTQDGDLLARFRRAVAAAPDRLAVRAAGTAITFADLDARVSVLAGALRARGVRRGDPVGVCLERGADLVVALLAVWSAGGAYVPLDPAYPDDRLAFMARDSGLRLVIAADNRLNRLAGAEVVAPSAAGTAVAPVDVSPADAAYVIYTSGSTGVPKGVVATRGGVAFLVHALETIGSYPDGNSVVGCNASVSFDASVQQWARVCRGDTVVVIDEDQRRDPARLAAALVEYAVTDIDATPSHWEVVEQVAPEGTLRLFLGGEPVPAAMWRRLDEAGRAGRVEAFNLYGPTECTVDSTVGSIKGPEPHIGRPLPGVDLYVLDDRLAKVSEGVTGEVYISGRGVARGYVNRSGLTAERFVADPFAGGGRRMYRTGDKARWRADGTLEFVGRVDRQVKVRGIRVELGEIEAAIAGYRDGCSAVVVVRRIEGLAGDLVAYCVGAQDLDDLRDHVAARLPAHMVPARFIRIDAFPLTVNGKVDHSALPDPDRAAAERDGPPPEGEFEELVASVWAEVLGKDQVFADDDFFALGAHSLMAIRVVARVKNALGLALSVRDVYRRPVLRDFAEFVRSVHADVTHTAGR</sequence>
<dbReference type="InterPro" id="IPR006162">
    <property type="entry name" value="Ppantetheine_attach_site"/>
</dbReference>
<dbReference type="InterPro" id="IPR036736">
    <property type="entry name" value="ACP-like_sf"/>
</dbReference>
<dbReference type="SUPFAM" id="SSF56801">
    <property type="entry name" value="Acetyl-CoA synthetase-like"/>
    <property type="match status" value="1"/>
</dbReference>
<dbReference type="InterPro" id="IPR020806">
    <property type="entry name" value="PKS_PP-bd"/>
</dbReference>
<dbReference type="InterPro" id="IPR025110">
    <property type="entry name" value="AMP-bd_C"/>
</dbReference>
<keyword evidence="2" id="KW-0596">Phosphopantetheine</keyword>
<dbReference type="Pfam" id="PF13193">
    <property type="entry name" value="AMP-binding_C"/>
    <property type="match status" value="1"/>
</dbReference>
<feature type="region of interest" description="Disordered" evidence="4">
    <location>
        <begin position="483"/>
        <end position="502"/>
    </location>
</feature>
<evidence type="ECO:0000256" key="2">
    <source>
        <dbReference type="ARBA" id="ARBA00022450"/>
    </source>
</evidence>
<proteinExistence type="predicted"/>
<evidence type="ECO:0000256" key="4">
    <source>
        <dbReference type="SAM" id="MobiDB-lite"/>
    </source>
</evidence>
<dbReference type="Pfam" id="PF00501">
    <property type="entry name" value="AMP-binding"/>
    <property type="match status" value="1"/>
</dbReference>
<feature type="domain" description="Carrier" evidence="5">
    <location>
        <begin position="499"/>
        <end position="574"/>
    </location>
</feature>
<dbReference type="FunFam" id="2.30.38.10:FF:000001">
    <property type="entry name" value="Non-ribosomal peptide synthetase PvdI"/>
    <property type="match status" value="1"/>
</dbReference>
<feature type="compositionally biased region" description="Basic and acidic residues" evidence="4">
    <location>
        <begin position="483"/>
        <end position="498"/>
    </location>
</feature>
<name>A0A9W6MCN3_9ACTN</name>
<keyword evidence="7" id="KW-1185">Reference proteome</keyword>
<reference evidence="6" key="2">
    <citation type="submission" date="2023-01" db="EMBL/GenBank/DDBJ databases">
        <authorList>
            <person name="Sun Q."/>
            <person name="Evtushenko L."/>
        </authorList>
    </citation>
    <scope>NUCLEOTIDE SEQUENCE</scope>
    <source>
        <strain evidence="6">VKM Ac-2007</strain>
    </source>
</reference>
<reference evidence="6" key="1">
    <citation type="journal article" date="2014" name="Int. J. Syst. Evol. Microbiol.">
        <title>Complete genome sequence of Corynebacterium casei LMG S-19264T (=DSM 44701T), isolated from a smear-ripened cheese.</title>
        <authorList>
            <consortium name="US DOE Joint Genome Institute (JGI-PGF)"/>
            <person name="Walter F."/>
            <person name="Albersmeier A."/>
            <person name="Kalinowski J."/>
            <person name="Ruckert C."/>
        </authorList>
    </citation>
    <scope>NUCLEOTIDE SEQUENCE</scope>
    <source>
        <strain evidence="6">VKM Ac-2007</strain>
    </source>
</reference>
<evidence type="ECO:0000259" key="5">
    <source>
        <dbReference type="PROSITE" id="PS50075"/>
    </source>
</evidence>
<dbReference type="FunFam" id="1.10.1200.10:FF:000016">
    <property type="entry name" value="Non-ribosomal peptide synthase"/>
    <property type="match status" value="1"/>
</dbReference>
<dbReference type="GO" id="GO:0072330">
    <property type="term" value="P:monocarboxylic acid biosynthetic process"/>
    <property type="evidence" value="ECO:0007669"/>
    <property type="project" value="UniProtKB-ARBA"/>
</dbReference>
<accession>A0A9W6MCN3</accession>
<dbReference type="PANTHER" id="PTHR45527:SF1">
    <property type="entry name" value="FATTY ACID SYNTHASE"/>
    <property type="match status" value="1"/>
</dbReference>
<dbReference type="CDD" id="cd05930">
    <property type="entry name" value="A_NRPS"/>
    <property type="match status" value="1"/>
</dbReference>